<keyword evidence="3" id="KW-1185">Reference proteome</keyword>
<dbReference type="PANTHER" id="PTHR21193">
    <property type="entry name" value="OXIDOREDUCTASE-LIKE DOMAIN-CONTAINING PROTEIN 1"/>
    <property type="match status" value="1"/>
</dbReference>
<dbReference type="InterPro" id="IPR019180">
    <property type="entry name" value="Oxidoreductase-like_N"/>
</dbReference>
<gene>
    <name evidence="2" type="ORF">NQ317_015761</name>
</gene>
<dbReference type="InterPro" id="IPR039251">
    <property type="entry name" value="OXLD1"/>
</dbReference>
<evidence type="ECO:0000313" key="3">
    <source>
        <dbReference type="Proteomes" id="UP001162164"/>
    </source>
</evidence>
<sequence length="122" mass="14012">MIPFLICFKYAKLNLKFVDKRKLSLGVVSRCDKDQTGSKDENASQDGKINKVKKERQYPEEPSTCCMSGCANCVWIEYAEALTEYFKDGGDQALKEINEKVTDPNIKSFLLHELRMRNIKPK</sequence>
<evidence type="ECO:0000259" key="1">
    <source>
        <dbReference type="Pfam" id="PF09791"/>
    </source>
</evidence>
<evidence type="ECO:0000313" key="2">
    <source>
        <dbReference type="EMBL" id="KAJ8984670.1"/>
    </source>
</evidence>
<accession>A0ABQ9K235</accession>
<protein>
    <recommendedName>
        <fullName evidence="1">Oxidoreductase-like domain-containing protein</fullName>
    </recommendedName>
</protein>
<dbReference type="PANTHER" id="PTHR21193:SF3">
    <property type="entry name" value="OXIDOREDUCTASE-LIKE DOMAIN-CONTAINING PROTEIN 1"/>
    <property type="match status" value="1"/>
</dbReference>
<reference evidence="2" key="1">
    <citation type="journal article" date="2023" name="Insect Mol. Biol.">
        <title>Genome sequencing provides insights into the evolution of gene families encoding plant cell wall-degrading enzymes in longhorned beetles.</title>
        <authorList>
            <person name="Shin N.R."/>
            <person name="Okamura Y."/>
            <person name="Kirsch R."/>
            <person name="Pauchet Y."/>
        </authorList>
    </citation>
    <scope>NUCLEOTIDE SEQUENCE</scope>
    <source>
        <strain evidence="2">MMC_N1</strain>
    </source>
</reference>
<comment type="caution">
    <text evidence="2">The sequence shown here is derived from an EMBL/GenBank/DDBJ whole genome shotgun (WGS) entry which is preliminary data.</text>
</comment>
<name>A0ABQ9K235_9CUCU</name>
<organism evidence="2 3">
    <name type="scientific">Molorchus minor</name>
    <dbReference type="NCBI Taxonomy" id="1323400"/>
    <lineage>
        <taxon>Eukaryota</taxon>
        <taxon>Metazoa</taxon>
        <taxon>Ecdysozoa</taxon>
        <taxon>Arthropoda</taxon>
        <taxon>Hexapoda</taxon>
        <taxon>Insecta</taxon>
        <taxon>Pterygota</taxon>
        <taxon>Neoptera</taxon>
        <taxon>Endopterygota</taxon>
        <taxon>Coleoptera</taxon>
        <taxon>Polyphaga</taxon>
        <taxon>Cucujiformia</taxon>
        <taxon>Chrysomeloidea</taxon>
        <taxon>Cerambycidae</taxon>
        <taxon>Lamiinae</taxon>
        <taxon>Monochamini</taxon>
        <taxon>Molorchus</taxon>
    </lineage>
</organism>
<dbReference type="Pfam" id="PF09791">
    <property type="entry name" value="Oxidored-like"/>
    <property type="match status" value="1"/>
</dbReference>
<proteinExistence type="predicted"/>
<dbReference type="Proteomes" id="UP001162164">
    <property type="component" value="Unassembled WGS sequence"/>
</dbReference>
<feature type="domain" description="Oxidoreductase-like" evidence="1">
    <location>
        <begin position="57"/>
        <end position="86"/>
    </location>
</feature>
<dbReference type="EMBL" id="JAPWTJ010000029">
    <property type="protein sequence ID" value="KAJ8984670.1"/>
    <property type="molecule type" value="Genomic_DNA"/>
</dbReference>